<feature type="compositionally biased region" description="Low complexity" evidence="10">
    <location>
        <begin position="120"/>
        <end position="138"/>
    </location>
</feature>
<dbReference type="CDD" id="cd13901">
    <property type="entry name" value="CuRO_3_MaLCC_like"/>
    <property type="match status" value="1"/>
</dbReference>
<keyword evidence="8" id="KW-0325">Glycoprotein</keyword>
<dbReference type="InterPro" id="IPR001117">
    <property type="entry name" value="Cu-oxidase_2nd"/>
</dbReference>
<dbReference type="InterPro" id="IPR011707">
    <property type="entry name" value="Cu-oxidase-like_N"/>
</dbReference>
<dbReference type="Pfam" id="PF00394">
    <property type="entry name" value="Cu-oxidase"/>
    <property type="match status" value="1"/>
</dbReference>
<proteinExistence type="inferred from homology"/>
<dbReference type="GO" id="GO:0046274">
    <property type="term" value="P:lignin catabolic process"/>
    <property type="evidence" value="ECO:0007669"/>
    <property type="project" value="UniProtKB-KW"/>
</dbReference>
<evidence type="ECO:0000259" key="14">
    <source>
        <dbReference type="Pfam" id="PF07732"/>
    </source>
</evidence>
<feature type="compositionally biased region" description="Low complexity" evidence="10">
    <location>
        <begin position="295"/>
        <end position="304"/>
    </location>
</feature>
<dbReference type="InterPro" id="IPR045087">
    <property type="entry name" value="Cu-oxidase_fam"/>
</dbReference>
<dbReference type="EC" id="1.10.3.2" evidence="4"/>
<keyword evidence="7" id="KW-0186">Copper</keyword>
<keyword evidence="6" id="KW-0560">Oxidoreductase</keyword>
<feature type="signal peptide" evidence="11">
    <location>
        <begin position="1"/>
        <end position="20"/>
    </location>
</feature>
<dbReference type="AlphaFoldDB" id="A0AAV9N7G6"/>
<dbReference type="EMBL" id="JAVRRD010000017">
    <property type="protein sequence ID" value="KAK5050567.1"/>
    <property type="molecule type" value="Genomic_DNA"/>
</dbReference>
<evidence type="ECO:0000256" key="3">
    <source>
        <dbReference type="ARBA" id="ARBA00010609"/>
    </source>
</evidence>
<keyword evidence="5" id="KW-0479">Metal-binding</keyword>
<feature type="region of interest" description="Disordered" evidence="10">
    <location>
        <begin position="110"/>
        <end position="172"/>
    </location>
</feature>
<evidence type="ECO:0000256" key="6">
    <source>
        <dbReference type="ARBA" id="ARBA00023002"/>
    </source>
</evidence>
<gene>
    <name evidence="15" type="ORF">LTR84_003849</name>
</gene>
<organism evidence="15 16">
    <name type="scientific">Exophiala bonariae</name>
    <dbReference type="NCBI Taxonomy" id="1690606"/>
    <lineage>
        <taxon>Eukaryota</taxon>
        <taxon>Fungi</taxon>
        <taxon>Dikarya</taxon>
        <taxon>Ascomycota</taxon>
        <taxon>Pezizomycotina</taxon>
        <taxon>Eurotiomycetes</taxon>
        <taxon>Chaetothyriomycetidae</taxon>
        <taxon>Chaetothyriales</taxon>
        <taxon>Herpotrichiellaceae</taxon>
        <taxon>Exophiala</taxon>
    </lineage>
</organism>
<feature type="region of interest" description="Disordered" evidence="10">
    <location>
        <begin position="243"/>
        <end position="310"/>
    </location>
</feature>
<keyword evidence="11" id="KW-0732">Signal</keyword>
<evidence type="ECO:0000256" key="5">
    <source>
        <dbReference type="ARBA" id="ARBA00022723"/>
    </source>
</evidence>
<dbReference type="PANTHER" id="PTHR11709">
    <property type="entry name" value="MULTI-COPPER OXIDASE"/>
    <property type="match status" value="1"/>
</dbReference>
<feature type="domain" description="Plastocyanin-like" evidence="14">
    <location>
        <begin position="363"/>
        <end position="478"/>
    </location>
</feature>
<name>A0AAV9N7G6_9EURO</name>
<reference evidence="15 16" key="1">
    <citation type="submission" date="2023-08" db="EMBL/GenBank/DDBJ databases">
        <title>Black Yeasts Isolated from many extreme environments.</title>
        <authorList>
            <person name="Coleine C."/>
            <person name="Stajich J.E."/>
            <person name="Selbmann L."/>
        </authorList>
    </citation>
    <scope>NUCLEOTIDE SEQUENCE [LARGE SCALE GENOMIC DNA]</scope>
    <source>
        <strain evidence="15 16">CCFEE 5792</strain>
    </source>
</reference>
<evidence type="ECO:0000256" key="8">
    <source>
        <dbReference type="ARBA" id="ARBA00023180"/>
    </source>
</evidence>
<dbReference type="InterPro" id="IPR002355">
    <property type="entry name" value="Cu_oxidase_Cu_BS"/>
</dbReference>
<comment type="catalytic activity">
    <reaction evidence="1">
        <text>4 hydroquinone + O2 = 4 benzosemiquinone + 2 H2O</text>
        <dbReference type="Rhea" id="RHEA:11276"/>
        <dbReference type="ChEBI" id="CHEBI:15377"/>
        <dbReference type="ChEBI" id="CHEBI:15379"/>
        <dbReference type="ChEBI" id="CHEBI:17594"/>
        <dbReference type="ChEBI" id="CHEBI:17977"/>
        <dbReference type="EC" id="1.10.3.2"/>
    </reaction>
</comment>
<evidence type="ECO:0000256" key="2">
    <source>
        <dbReference type="ARBA" id="ARBA00001935"/>
    </source>
</evidence>
<evidence type="ECO:0000256" key="1">
    <source>
        <dbReference type="ARBA" id="ARBA00000349"/>
    </source>
</evidence>
<dbReference type="Pfam" id="PF07731">
    <property type="entry name" value="Cu-oxidase_2"/>
    <property type="match status" value="1"/>
</dbReference>
<dbReference type="Pfam" id="PF07732">
    <property type="entry name" value="Cu-oxidase_3"/>
    <property type="match status" value="1"/>
</dbReference>
<evidence type="ECO:0000256" key="7">
    <source>
        <dbReference type="ARBA" id="ARBA00023008"/>
    </source>
</evidence>
<dbReference type="SUPFAM" id="SSF49503">
    <property type="entry name" value="Cupredoxins"/>
    <property type="match status" value="3"/>
</dbReference>
<dbReference type="GeneID" id="89972032"/>
<sequence>MKFTKPTGLLALGLAGHAAADSYTVTGAANSWDSGKPSIPAIPTSTTTVTATTTVTNVSTSTITATTTSTTTETVTKEATTVYRSTVYVAPGFCTSTVVNVDGKPFPPGAWPSAAPTGVDPADGGWQGGAAPAAGTGQPPAPVSPAQSTGVAPAGGNGGAPAWPAAGTSTGTINWDQTATVTGDWGKTATASGAKSTITGVVDPSMPEDGSWIDWANDVSTVGTDGQVWSWTVDVTTVTFDGPAPTYTQPWDGGDGGNSNGGSDGSGSSGGNGGQGGSGGSGGQGGGYGNGTSNGNGTSTGNNTLPIPGSAGSNVTAPYLPLKEGSCNTAADRSKWCNGQSISTDAYTAGYKTGATCSYDFTITNTTMNLDGSGSKLAFAINGQVPGPVIECNWGDILQVTVHNQLQDNSTTIHWHGITQKGTNDQDGVPGITECAIAPGSSRTYTMLLEQYGTGWYHSHAIAQYGDGIRGPMIIHGPATANYDYDMGTVMIDDTFPVTAQQQNERIAHFGPSGTVNYLLNGHNTKPDLSAGQHTLWSVKPGKKHLFRLINSASQNMYSVHFDNHKITVISADYVPIVPYVTDWLNIGIGQRYTVIIEMDQPVAGYFLRAVTQTGCPSGCQNNGLGSANGIFLYEGAQPYLPTSTAGGKTAADFNFCLDEPLASLVPFQEKAAGTSDQFSATVSTLPAGNVAQVATSDDGTVFRWFLNNGAINVNYTQPTLQTLAQGGNDSLISNPIVLNNAGKWYYFIIQNQFFASHPMHIHGHDMSVLGQGTVSWNPSLTNTLNFNNPMRRDTAMLTGSSGPGAPPGYTVIGFETDNPGAWLMHCHIVWHVDGGLALQWVERPTEITGYANKQSFQDECSSLNTWQNAGPGRIHTSGESGLKRRSDSKEFFPRLKRAFGDGYKPRHMRN</sequence>
<dbReference type="PANTHER" id="PTHR11709:SF87">
    <property type="entry name" value="LACCASE"/>
    <property type="match status" value="1"/>
</dbReference>
<feature type="chain" id="PRO_5043541427" description="laccase" evidence="11">
    <location>
        <begin position="21"/>
        <end position="911"/>
    </location>
</feature>
<dbReference type="PROSITE" id="PS00079">
    <property type="entry name" value="MULTICOPPER_OXIDASE1"/>
    <property type="match status" value="1"/>
</dbReference>
<keyword evidence="9" id="KW-0439">Lignin degradation</keyword>
<dbReference type="GO" id="GO:0052716">
    <property type="term" value="F:hydroquinone:oxygen oxidoreductase activity"/>
    <property type="evidence" value="ECO:0007669"/>
    <property type="project" value="UniProtKB-EC"/>
</dbReference>
<keyword evidence="16" id="KW-1185">Reference proteome</keyword>
<comment type="caution">
    <text evidence="15">The sequence shown here is derived from an EMBL/GenBank/DDBJ whole genome shotgun (WGS) entry which is preliminary data.</text>
</comment>
<dbReference type="GO" id="GO:0005507">
    <property type="term" value="F:copper ion binding"/>
    <property type="evidence" value="ECO:0007669"/>
    <property type="project" value="InterPro"/>
</dbReference>
<feature type="compositionally biased region" description="Gly residues" evidence="10">
    <location>
        <begin position="253"/>
        <end position="294"/>
    </location>
</feature>
<feature type="compositionally biased region" description="Low complexity" evidence="10">
    <location>
        <begin position="160"/>
        <end position="172"/>
    </location>
</feature>
<dbReference type="Proteomes" id="UP001358417">
    <property type="component" value="Unassembled WGS sequence"/>
</dbReference>
<evidence type="ECO:0000256" key="10">
    <source>
        <dbReference type="SAM" id="MobiDB-lite"/>
    </source>
</evidence>
<dbReference type="Gene3D" id="2.60.40.420">
    <property type="entry name" value="Cupredoxins - blue copper proteins"/>
    <property type="match status" value="3"/>
</dbReference>
<dbReference type="InterPro" id="IPR008972">
    <property type="entry name" value="Cupredoxin"/>
</dbReference>
<protein>
    <recommendedName>
        <fullName evidence="4">laccase</fullName>
        <ecNumber evidence="4">1.10.3.2</ecNumber>
    </recommendedName>
</protein>
<dbReference type="FunFam" id="2.60.40.420:FF:000021">
    <property type="entry name" value="Extracellular dihydrogeodin oxidase/laccase"/>
    <property type="match status" value="1"/>
</dbReference>
<dbReference type="InterPro" id="IPR033138">
    <property type="entry name" value="Cu_oxidase_CS"/>
</dbReference>
<feature type="domain" description="Plastocyanin-like" evidence="12">
    <location>
        <begin position="490"/>
        <end position="614"/>
    </location>
</feature>
<dbReference type="PROSITE" id="PS00080">
    <property type="entry name" value="MULTICOPPER_OXIDASE2"/>
    <property type="match status" value="1"/>
</dbReference>
<feature type="domain" description="Plastocyanin-like" evidence="13">
    <location>
        <begin position="731"/>
        <end position="846"/>
    </location>
</feature>
<dbReference type="RefSeq" id="XP_064705153.1">
    <property type="nucleotide sequence ID" value="XM_064847432.1"/>
</dbReference>
<evidence type="ECO:0000313" key="16">
    <source>
        <dbReference type="Proteomes" id="UP001358417"/>
    </source>
</evidence>
<comment type="similarity">
    <text evidence="3">Belongs to the multicopper oxidase family.</text>
</comment>
<comment type="cofactor">
    <cofactor evidence="2">
        <name>Cu cation</name>
        <dbReference type="ChEBI" id="CHEBI:23378"/>
    </cofactor>
</comment>
<evidence type="ECO:0000259" key="12">
    <source>
        <dbReference type="Pfam" id="PF00394"/>
    </source>
</evidence>
<evidence type="ECO:0000256" key="9">
    <source>
        <dbReference type="ARBA" id="ARBA00023185"/>
    </source>
</evidence>
<feature type="region of interest" description="Disordered" evidence="10">
    <location>
        <begin position="868"/>
        <end position="888"/>
    </location>
</feature>
<dbReference type="InterPro" id="IPR011706">
    <property type="entry name" value="Cu-oxidase_C"/>
</dbReference>
<dbReference type="CDD" id="cd13880">
    <property type="entry name" value="CuRO_2_MaLCC_like"/>
    <property type="match status" value="1"/>
</dbReference>
<evidence type="ECO:0000313" key="15">
    <source>
        <dbReference type="EMBL" id="KAK5050567.1"/>
    </source>
</evidence>
<evidence type="ECO:0000256" key="4">
    <source>
        <dbReference type="ARBA" id="ARBA00012297"/>
    </source>
</evidence>
<dbReference type="CDD" id="cd13854">
    <property type="entry name" value="CuRO_1_MaLCC_like"/>
    <property type="match status" value="1"/>
</dbReference>
<evidence type="ECO:0000259" key="13">
    <source>
        <dbReference type="Pfam" id="PF07731"/>
    </source>
</evidence>
<evidence type="ECO:0000256" key="11">
    <source>
        <dbReference type="SAM" id="SignalP"/>
    </source>
</evidence>
<accession>A0AAV9N7G6</accession>